<dbReference type="InterPro" id="IPR051609">
    <property type="entry name" value="NmrA/Isoflavone_reductase-like"/>
</dbReference>
<dbReference type="EMBL" id="JAGPNK010000035">
    <property type="protein sequence ID" value="KAH7303345.1"/>
    <property type="molecule type" value="Genomic_DNA"/>
</dbReference>
<gene>
    <name evidence="6" type="ORF">B0I35DRAFT_364420</name>
    <name evidence="5" type="ORF">B0I35DRAFT_455239</name>
</gene>
<proteinExistence type="inferred from homology"/>
<dbReference type="Proteomes" id="UP000813444">
    <property type="component" value="Unassembled WGS sequence"/>
</dbReference>
<dbReference type="SUPFAM" id="SSF51735">
    <property type="entry name" value="NAD(P)-binding Rossmann-fold domains"/>
    <property type="match status" value="1"/>
</dbReference>
<dbReference type="InterPro" id="IPR036291">
    <property type="entry name" value="NAD(P)-bd_dom_sf"/>
</dbReference>
<dbReference type="AlphaFoldDB" id="A0A8K0WJB3"/>
<dbReference type="Gene3D" id="3.40.50.720">
    <property type="entry name" value="NAD(P)-binding Rossmann-like Domain"/>
    <property type="match status" value="1"/>
</dbReference>
<evidence type="ECO:0000256" key="1">
    <source>
        <dbReference type="ARBA" id="ARBA00005725"/>
    </source>
</evidence>
<accession>A0A8K0WJB3</accession>
<keyword evidence="2" id="KW-0521">NADP</keyword>
<dbReference type="InterPro" id="IPR008030">
    <property type="entry name" value="NmrA-like"/>
</dbReference>
<dbReference type="Gene3D" id="3.90.25.10">
    <property type="entry name" value="UDP-galactose 4-epimerase, domain 1"/>
    <property type="match status" value="1"/>
</dbReference>
<evidence type="ECO:0000256" key="3">
    <source>
        <dbReference type="ARBA" id="ARBA00023002"/>
    </source>
</evidence>
<feature type="domain" description="NmrA-like" evidence="4">
    <location>
        <begin position="7"/>
        <end position="310"/>
    </location>
</feature>
<keyword evidence="3" id="KW-0560">Oxidoreductase</keyword>
<evidence type="ECO:0000313" key="7">
    <source>
        <dbReference type="Proteomes" id="UP000813444"/>
    </source>
</evidence>
<dbReference type="PANTHER" id="PTHR47706">
    <property type="entry name" value="NMRA-LIKE FAMILY PROTEIN"/>
    <property type="match status" value="1"/>
</dbReference>
<evidence type="ECO:0000259" key="4">
    <source>
        <dbReference type="Pfam" id="PF05368"/>
    </source>
</evidence>
<dbReference type="OrthoDB" id="419598at2759"/>
<organism evidence="6 7">
    <name type="scientific">Stachybotrys elegans</name>
    <dbReference type="NCBI Taxonomy" id="80388"/>
    <lineage>
        <taxon>Eukaryota</taxon>
        <taxon>Fungi</taxon>
        <taxon>Dikarya</taxon>
        <taxon>Ascomycota</taxon>
        <taxon>Pezizomycotina</taxon>
        <taxon>Sordariomycetes</taxon>
        <taxon>Hypocreomycetidae</taxon>
        <taxon>Hypocreales</taxon>
        <taxon>Stachybotryaceae</taxon>
        <taxon>Stachybotrys</taxon>
    </lineage>
</organism>
<comment type="similarity">
    <text evidence="1">Belongs to the NmrA-type oxidoreductase family. Isoflavone reductase subfamily.</text>
</comment>
<sequence length="340" mass="37455">MAVAAEKMQVVVAGASGETGQSIMDALLSSPDRFQVTVLGRADSISKAIYKDFIKRGASVHGVDFEDIPTLASLLQGATTVIACITLEHKTVQEALIEASSQAGVGRFIPSFFATVCPPRGVMPMRAMKEDSLDKCKAIYLPYTVIDVGWWYQFSLPRVPSGKLDSSISFPEEYIAGDGNTRTALTDKADIGKFVARIISDPRTLNRQVFAYGEVTTQNQVFQLVEKWSGEAIPRKYMSKEEIEGVIEKADADIAANPTNPAPYVIKGLMEYKWSRSIRGDNTPEHANYLGYLNARELYPDFQPKSMDEFVREVVKGGASAALYTDREHHALKDTPDVKI</sequence>
<keyword evidence="7" id="KW-1185">Reference proteome</keyword>
<evidence type="ECO:0000313" key="6">
    <source>
        <dbReference type="EMBL" id="KAH7303784.1"/>
    </source>
</evidence>
<dbReference type="GO" id="GO:0016491">
    <property type="term" value="F:oxidoreductase activity"/>
    <property type="evidence" value="ECO:0007669"/>
    <property type="project" value="UniProtKB-KW"/>
</dbReference>
<protein>
    <recommendedName>
        <fullName evidence="4">NmrA-like domain-containing protein</fullName>
    </recommendedName>
</protein>
<reference evidence="6" key="1">
    <citation type="journal article" date="2021" name="Nat. Commun.">
        <title>Genetic determinants of endophytism in the Arabidopsis root mycobiome.</title>
        <authorList>
            <person name="Mesny F."/>
            <person name="Miyauchi S."/>
            <person name="Thiergart T."/>
            <person name="Pickel B."/>
            <person name="Atanasova L."/>
            <person name="Karlsson M."/>
            <person name="Huettel B."/>
            <person name="Barry K.W."/>
            <person name="Haridas S."/>
            <person name="Chen C."/>
            <person name="Bauer D."/>
            <person name="Andreopoulos W."/>
            <person name="Pangilinan J."/>
            <person name="LaButti K."/>
            <person name="Riley R."/>
            <person name="Lipzen A."/>
            <person name="Clum A."/>
            <person name="Drula E."/>
            <person name="Henrissat B."/>
            <person name="Kohler A."/>
            <person name="Grigoriev I.V."/>
            <person name="Martin F.M."/>
            <person name="Hacquard S."/>
        </authorList>
    </citation>
    <scope>NUCLEOTIDE SEQUENCE</scope>
    <source>
        <strain evidence="6">MPI-CAGE-CH-0235</strain>
    </source>
</reference>
<evidence type="ECO:0000313" key="5">
    <source>
        <dbReference type="EMBL" id="KAH7303345.1"/>
    </source>
</evidence>
<dbReference type="Pfam" id="PF05368">
    <property type="entry name" value="NmrA"/>
    <property type="match status" value="1"/>
</dbReference>
<name>A0A8K0WJB3_9HYPO</name>
<evidence type="ECO:0000256" key="2">
    <source>
        <dbReference type="ARBA" id="ARBA00022857"/>
    </source>
</evidence>
<dbReference type="EMBL" id="JAGPNK010000029">
    <property type="protein sequence ID" value="KAH7303784.1"/>
    <property type="molecule type" value="Genomic_DNA"/>
</dbReference>
<comment type="caution">
    <text evidence="6">The sequence shown here is derived from an EMBL/GenBank/DDBJ whole genome shotgun (WGS) entry which is preliminary data.</text>
</comment>
<dbReference type="PANTHER" id="PTHR47706:SF4">
    <property type="entry name" value="NMRA-LIKE DOMAIN-CONTAINING PROTEIN"/>
    <property type="match status" value="1"/>
</dbReference>